<feature type="compositionally biased region" description="Basic and acidic residues" evidence="1">
    <location>
        <begin position="17"/>
        <end position="28"/>
    </location>
</feature>
<dbReference type="AlphaFoldDB" id="A0A246BE43"/>
<proteinExistence type="predicted"/>
<evidence type="ECO:0000256" key="1">
    <source>
        <dbReference type="SAM" id="MobiDB-lite"/>
    </source>
</evidence>
<gene>
    <name evidence="2" type="ORF">CBQ26_19855</name>
</gene>
<accession>A0A246BE43</accession>
<keyword evidence="3" id="KW-1185">Reference proteome</keyword>
<evidence type="ECO:0000313" key="3">
    <source>
        <dbReference type="Proteomes" id="UP000197208"/>
    </source>
</evidence>
<comment type="caution">
    <text evidence="2">The sequence shown here is derived from an EMBL/GenBank/DDBJ whole genome shotgun (WGS) entry which is preliminary data.</text>
</comment>
<dbReference type="RefSeq" id="WP_088250340.1">
    <property type="nucleotide sequence ID" value="NZ_NHMK01000035.1"/>
</dbReference>
<organism evidence="2 3">
    <name type="scientific">Deinococcus indicus</name>
    <dbReference type="NCBI Taxonomy" id="223556"/>
    <lineage>
        <taxon>Bacteria</taxon>
        <taxon>Thermotogati</taxon>
        <taxon>Deinococcota</taxon>
        <taxon>Deinococci</taxon>
        <taxon>Deinococcales</taxon>
        <taxon>Deinococcaceae</taxon>
        <taxon>Deinococcus</taxon>
    </lineage>
</organism>
<name>A0A246BE43_9DEIO</name>
<dbReference type="Proteomes" id="UP000197208">
    <property type="component" value="Unassembled WGS sequence"/>
</dbReference>
<dbReference type="EMBL" id="NHMK01000035">
    <property type="protein sequence ID" value="OWL93484.1"/>
    <property type="molecule type" value="Genomic_DNA"/>
</dbReference>
<protein>
    <submittedName>
        <fullName evidence="2">Uncharacterized protein</fullName>
    </submittedName>
</protein>
<evidence type="ECO:0000313" key="2">
    <source>
        <dbReference type="EMBL" id="OWL93484.1"/>
    </source>
</evidence>
<reference evidence="2 3" key="1">
    <citation type="submission" date="2017-05" db="EMBL/GenBank/DDBJ databases">
        <title>De novo genome assembly of Deniococcus indicus strain DR1.</title>
        <authorList>
            <person name="Chauhan D."/>
            <person name="Yennamalli R.M."/>
            <person name="Priyadarshini R."/>
        </authorList>
    </citation>
    <scope>NUCLEOTIDE SEQUENCE [LARGE SCALE GENOMIC DNA]</scope>
    <source>
        <strain evidence="2 3">DR1</strain>
    </source>
</reference>
<feature type="region of interest" description="Disordered" evidence="1">
    <location>
        <begin position="17"/>
        <end position="62"/>
    </location>
</feature>
<sequence>MNRHDLANLEQLALLREALEAEPTRPEDATEPAQPASEGAVPDSPDADPEPLSPVRRGLTGN</sequence>